<protein>
    <recommendedName>
        <fullName evidence="3">DUF2281 domain-containing protein</fullName>
    </recommendedName>
</protein>
<proteinExistence type="predicted"/>
<evidence type="ECO:0000313" key="2">
    <source>
        <dbReference type="Proteomes" id="UP000252085"/>
    </source>
</evidence>
<dbReference type="AlphaFoldDB" id="A0A367R4T9"/>
<comment type="caution">
    <text evidence="1">The sequence shown here is derived from an EMBL/GenBank/DDBJ whole genome shotgun (WGS) entry which is preliminary data.</text>
</comment>
<accession>A0A367R4T9</accession>
<sequence>MTLQEIINSINSLPTEDREYLFEFLRQQRIENGRVEILANAQEVMQTFKDGTVKMGSVDDLSADLLEEEQTKSEGFWDMTLRFRERMQQENITFDDADFADLRDRSVGRDVEF</sequence>
<reference evidence="1 2" key="1">
    <citation type="submission" date="2016-04" db="EMBL/GenBank/DDBJ databases">
        <authorList>
            <person name="Evans L.H."/>
            <person name="Alamgir A."/>
            <person name="Owens N."/>
            <person name="Weber N.D."/>
            <person name="Virtaneva K."/>
            <person name="Barbian K."/>
            <person name="Babar A."/>
            <person name="Rosenke K."/>
        </authorList>
    </citation>
    <scope>NUCLEOTIDE SEQUENCE [LARGE SCALE GENOMIC DNA]</scope>
    <source>
        <strain evidence="1">NIES-2108</strain>
    </source>
</reference>
<name>A0A367R4T9_NOSPU</name>
<evidence type="ECO:0000313" key="1">
    <source>
        <dbReference type="EMBL" id="RCJ30534.1"/>
    </source>
</evidence>
<evidence type="ECO:0008006" key="3">
    <source>
        <dbReference type="Google" id="ProtNLM"/>
    </source>
</evidence>
<organism evidence="1 2">
    <name type="scientific">Nostoc punctiforme NIES-2108</name>
    <dbReference type="NCBI Taxonomy" id="1356359"/>
    <lineage>
        <taxon>Bacteria</taxon>
        <taxon>Bacillati</taxon>
        <taxon>Cyanobacteriota</taxon>
        <taxon>Cyanophyceae</taxon>
        <taxon>Nostocales</taxon>
        <taxon>Nostocaceae</taxon>
        <taxon>Nostoc</taxon>
    </lineage>
</organism>
<dbReference type="EMBL" id="LXQE01000186">
    <property type="protein sequence ID" value="RCJ30534.1"/>
    <property type="molecule type" value="Genomic_DNA"/>
</dbReference>
<gene>
    <name evidence="1" type="ORF">A6769_33295</name>
</gene>
<dbReference type="Proteomes" id="UP000252085">
    <property type="component" value="Unassembled WGS sequence"/>
</dbReference>